<feature type="region of interest" description="Disordered" evidence="4">
    <location>
        <begin position="30"/>
        <end position="53"/>
    </location>
</feature>
<reference evidence="6 7" key="1">
    <citation type="submission" date="2018-08" db="EMBL/GenBank/DDBJ databases">
        <title>Verrucosispora craniellae sp. nov., isolated from a marine sponge in the South China Sea.</title>
        <authorList>
            <person name="Li L."/>
            <person name="Lin H.W."/>
        </authorList>
    </citation>
    <scope>NUCLEOTIDE SEQUENCE [LARGE SCALE GENOMIC DNA]</scope>
    <source>
        <strain evidence="6 7">LHW63014</strain>
    </source>
</reference>
<dbReference type="CDD" id="cd00995">
    <property type="entry name" value="PBP2_NikA_DppA_OppA_like"/>
    <property type="match status" value="1"/>
</dbReference>
<proteinExistence type="inferred from homology"/>
<dbReference type="Gene3D" id="3.10.105.10">
    <property type="entry name" value="Dipeptide-binding Protein, Domain 3"/>
    <property type="match status" value="1"/>
</dbReference>
<dbReference type="PANTHER" id="PTHR30290">
    <property type="entry name" value="PERIPLASMIC BINDING COMPONENT OF ABC TRANSPORTER"/>
    <property type="match status" value="1"/>
</dbReference>
<gene>
    <name evidence="6" type="ORF">D0Q02_14740</name>
</gene>
<dbReference type="GO" id="GO:0042597">
    <property type="term" value="C:periplasmic space"/>
    <property type="evidence" value="ECO:0007669"/>
    <property type="project" value="UniProtKB-ARBA"/>
</dbReference>
<keyword evidence="2" id="KW-0813">Transport</keyword>
<accession>A0A372FZD9</accession>
<dbReference type="InterPro" id="IPR030678">
    <property type="entry name" value="Peptide/Ni-bd"/>
</dbReference>
<organism evidence="6 7">
    <name type="scientific">Micromonospora craniellae</name>
    <dbReference type="NCBI Taxonomy" id="2294034"/>
    <lineage>
        <taxon>Bacteria</taxon>
        <taxon>Bacillati</taxon>
        <taxon>Actinomycetota</taxon>
        <taxon>Actinomycetes</taxon>
        <taxon>Micromonosporales</taxon>
        <taxon>Micromonosporaceae</taxon>
        <taxon>Micromonospora</taxon>
    </lineage>
</organism>
<evidence type="ECO:0000256" key="1">
    <source>
        <dbReference type="ARBA" id="ARBA00005695"/>
    </source>
</evidence>
<dbReference type="GO" id="GO:1904680">
    <property type="term" value="F:peptide transmembrane transporter activity"/>
    <property type="evidence" value="ECO:0007669"/>
    <property type="project" value="TreeGrafter"/>
</dbReference>
<dbReference type="OrthoDB" id="9046151at2"/>
<dbReference type="Proteomes" id="UP000262621">
    <property type="component" value="Unassembled WGS sequence"/>
</dbReference>
<keyword evidence="3" id="KW-0732">Signal</keyword>
<dbReference type="AlphaFoldDB" id="A0A372FZD9"/>
<comment type="caution">
    <text evidence="6">The sequence shown here is derived from an EMBL/GenBank/DDBJ whole genome shotgun (WGS) entry which is preliminary data.</text>
</comment>
<feature type="domain" description="Solute-binding protein family 5" evidence="5">
    <location>
        <begin position="92"/>
        <end position="443"/>
    </location>
</feature>
<evidence type="ECO:0000256" key="4">
    <source>
        <dbReference type="SAM" id="MobiDB-lite"/>
    </source>
</evidence>
<evidence type="ECO:0000313" key="6">
    <source>
        <dbReference type="EMBL" id="RFS45859.1"/>
    </source>
</evidence>
<protein>
    <submittedName>
        <fullName evidence="6">ABC transporter substrate-binding protein</fullName>
    </submittedName>
</protein>
<name>A0A372FZD9_9ACTN</name>
<evidence type="ECO:0000256" key="2">
    <source>
        <dbReference type="ARBA" id="ARBA00022448"/>
    </source>
</evidence>
<keyword evidence="7" id="KW-1185">Reference proteome</keyword>
<comment type="similarity">
    <text evidence="1">Belongs to the bacterial solute-binding protein 5 family.</text>
</comment>
<dbReference type="PIRSF" id="PIRSF002741">
    <property type="entry name" value="MppA"/>
    <property type="match status" value="1"/>
</dbReference>
<dbReference type="PANTHER" id="PTHR30290:SF9">
    <property type="entry name" value="OLIGOPEPTIDE-BINDING PROTEIN APPA"/>
    <property type="match status" value="1"/>
</dbReference>
<dbReference type="GO" id="GO:0043190">
    <property type="term" value="C:ATP-binding cassette (ABC) transporter complex"/>
    <property type="evidence" value="ECO:0007669"/>
    <property type="project" value="InterPro"/>
</dbReference>
<dbReference type="InterPro" id="IPR039424">
    <property type="entry name" value="SBP_5"/>
</dbReference>
<dbReference type="GO" id="GO:0015833">
    <property type="term" value="P:peptide transport"/>
    <property type="evidence" value="ECO:0007669"/>
    <property type="project" value="TreeGrafter"/>
</dbReference>
<dbReference type="SUPFAM" id="SSF53850">
    <property type="entry name" value="Periplasmic binding protein-like II"/>
    <property type="match status" value="1"/>
</dbReference>
<dbReference type="Gene3D" id="3.40.190.10">
    <property type="entry name" value="Periplasmic binding protein-like II"/>
    <property type="match status" value="1"/>
</dbReference>
<dbReference type="InterPro" id="IPR000914">
    <property type="entry name" value="SBP_5_dom"/>
</dbReference>
<dbReference type="Pfam" id="PF00496">
    <property type="entry name" value="SBP_bac_5"/>
    <property type="match status" value="1"/>
</dbReference>
<dbReference type="RefSeq" id="WP_117228551.1">
    <property type="nucleotide sequence ID" value="NZ_QVFU01000013.1"/>
</dbReference>
<dbReference type="EMBL" id="QVFU01000013">
    <property type="protein sequence ID" value="RFS45859.1"/>
    <property type="molecule type" value="Genomic_DNA"/>
</dbReference>
<sequence length="526" mass="57756">MSLLHDARRLGAIAASITALSVVLTACGGSPSDSNPGTEGGEPKRGGTLTIGEDSQPLSGFDPIMAQSFNSKRMVSQFYEGLLALDTDLETLKPALATEWKEVSSTEYEFTLREGVKFHNGETLTVEDVVFSLKRITDPNQHSPYSSLYNFETIEAVGPNTVKITLDRPQASLLHLLAQPWSAGIVDESWMQGKDKDVLKTQANGTGPFKLQSFQEGSLISTVRFDGYWDSERPYLDRVDYRLMADESTRQQALSSGAVDMVQVRLPRNATALGDRGMKVGDGFNLTYWVGLDVSQGPLANDKVRQAISLGLDRKQLIEIGSQGTGELAYTVPPADPLGAPASEDTPFYKHDPERAKQLLAESGVTNVKLKLAIQSENQQSLPTAQLMSEQLKKIGVDLQVQQVPFATLVSNLLSGNWQADMIQLNAALNADASQYLALWFAKGIPSTKVDDQKLWDMMENAISTTDGIEARRTMYKEITDYIATNVYQIVPYASPSQFEVWSPKVQGYQADASGTRLFLKYAWMG</sequence>
<evidence type="ECO:0000256" key="3">
    <source>
        <dbReference type="ARBA" id="ARBA00022729"/>
    </source>
</evidence>
<evidence type="ECO:0000259" key="5">
    <source>
        <dbReference type="Pfam" id="PF00496"/>
    </source>
</evidence>
<evidence type="ECO:0000313" key="7">
    <source>
        <dbReference type="Proteomes" id="UP000262621"/>
    </source>
</evidence>